<sequence>MALFIIQNEFMFFNSTLVHKGSLSFFLIEIFTSTLICHFSISALEILLYLTILCSSFKNSTTSSSFEKSGQVTISIKGVPARLKSIKLCHHS</sequence>
<organism evidence="2">
    <name type="scientific">candidate division CPR1 bacterium ADurb.Bin160</name>
    <dbReference type="NCBI Taxonomy" id="1852826"/>
    <lineage>
        <taxon>Bacteria</taxon>
        <taxon>candidate division CPR1</taxon>
    </lineage>
</organism>
<reference evidence="2" key="1">
    <citation type="submission" date="2017-02" db="EMBL/GenBank/DDBJ databases">
        <title>Delving into the versatile metabolic prowess of the omnipresent phylum Bacteroidetes.</title>
        <authorList>
            <person name="Nobu M.K."/>
            <person name="Mei R."/>
            <person name="Narihiro T."/>
            <person name="Kuroda K."/>
            <person name="Liu W.-T."/>
        </authorList>
    </citation>
    <scope>NUCLEOTIDE SEQUENCE</scope>
    <source>
        <strain evidence="2">ADurb.Bin160</strain>
    </source>
</reference>
<keyword evidence="1" id="KW-0472">Membrane</keyword>
<dbReference type="AlphaFoldDB" id="A0A1V5ZPR9"/>
<accession>A0A1V5ZPR9</accession>
<dbReference type="Proteomes" id="UP000485621">
    <property type="component" value="Unassembled WGS sequence"/>
</dbReference>
<comment type="caution">
    <text evidence="2">The sequence shown here is derived from an EMBL/GenBank/DDBJ whole genome shotgun (WGS) entry which is preliminary data.</text>
</comment>
<gene>
    <name evidence="2" type="ORF">BWY04_00408</name>
</gene>
<feature type="transmembrane region" description="Helical" evidence="1">
    <location>
        <begin position="23"/>
        <end position="50"/>
    </location>
</feature>
<keyword evidence="1" id="KW-0812">Transmembrane</keyword>
<evidence type="ECO:0000313" key="2">
    <source>
        <dbReference type="EMBL" id="OQB42187.1"/>
    </source>
</evidence>
<name>A0A1V5ZPR9_9BACT</name>
<proteinExistence type="predicted"/>
<dbReference type="EMBL" id="MWDB01000005">
    <property type="protein sequence ID" value="OQB42187.1"/>
    <property type="molecule type" value="Genomic_DNA"/>
</dbReference>
<evidence type="ECO:0000256" key="1">
    <source>
        <dbReference type="SAM" id="Phobius"/>
    </source>
</evidence>
<keyword evidence="1" id="KW-1133">Transmembrane helix</keyword>
<protein>
    <submittedName>
        <fullName evidence="2">Uncharacterized protein</fullName>
    </submittedName>
</protein>